<keyword evidence="8" id="KW-1185">Reference proteome</keyword>
<evidence type="ECO:0000256" key="3">
    <source>
        <dbReference type="ARBA" id="ARBA00023125"/>
    </source>
</evidence>
<dbReference type="GO" id="GO:0003677">
    <property type="term" value="F:DNA binding"/>
    <property type="evidence" value="ECO:0007669"/>
    <property type="project" value="UniProtKB-KW"/>
</dbReference>
<evidence type="ECO:0000256" key="5">
    <source>
        <dbReference type="ARBA" id="ARBA00023242"/>
    </source>
</evidence>
<organism evidence="7 8">
    <name type="scientific">Penicillium subrubescens</name>
    <dbReference type="NCBI Taxonomy" id="1316194"/>
    <lineage>
        <taxon>Eukaryota</taxon>
        <taxon>Fungi</taxon>
        <taxon>Dikarya</taxon>
        <taxon>Ascomycota</taxon>
        <taxon>Pezizomycotina</taxon>
        <taxon>Eurotiomycetes</taxon>
        <taxon>Eurotiomycetidae</taxon>
        <taxon>Eurotiales</taxon>
        <taxon>Aspergillaceae</taxon>
        <taxon>Penicillium</taxon>
    </lineage>
</organism>
<protein>
    <submittedName>
        <fullName evidence="7">Uncharacterized protein</fullName>
    </submittedName>
</protein>
<feature type="region of interest" description="Disordered" evidence="6">
    <location>
        <begin position="66"/>
        <end position="89"/>
    </location>
</feature>
<keyword evidence="4" id="KW-0804">Transcription</keyword>
<evidence type="ECO:0000313" key="7">
    <source>
        <dbReference type="EMBL" id="OKP09943.1"/>
    </source>
</evidence>
<sequence length="472" mass="52731">MLHTRLSHVCDTCKARKGHWTLWERVRTAAYVGEETIGKKVPNILQQKNRENCIYSPLKRRYKSRSYITRHSSPSDRPPREEINEVEVPTPLSTASVSERLVEDGGSNPDISQFPSLDLNTASHPLYVDLLLEIRQSAGRTQNAPFLLGFIVDCDIGSPVPDVPESVFGDFDWFITAIRFARLYSRIFTDLFSISATNKSKSTYLVNIEKLERLLEQQRQVIPRQFQPGTKLRPQAFSHPCGILAALRVHYHYHELKIALHRMKLHVTRDETTSQSQSTIIDMMHSARAVIDATRAIYQEPSTPFFIIAFMPMTALFILFDFIIHNPAHVDAGSSIVLLESVTGYFSALEYATGGYLPGSMLMQFASIARAFQSFQSSPPAAHANNISSARSDMDTAVEGSVSGTYGTSSFTHSQSPWKVASQSMANDLSQNPSYLFMNSSMFADGRLTPGLEIMDLFGGPVLGIDFFPTSN</sequence>
<comment type="caution">
    <text evidence="7">The sequence shown here is derived from an EMBL/GenBank/DDBJ whole genome shotgun (WGS) entry which is preliminary data.</text>
</comment>
<dbReference type="PANTHER" id="PTHR46910:SF37">
    <property type="entry name" value="ZN(II)2CYS6 TRANSCRIPTION FACTOR (EUROFUNG)"/>
    <property type="match status" value="1"/>
</dbReference>
<accession>A0A1Q5UBV4</accession>
<dbReference type="AlphaFoldDB" id="A0A1Q5UBV4"/>
<dbReference type="EMBL" id="MNBE01000424">
    <property type="protein sequence ID" value="OKP09943.1"/>
    <property type="molecule type" value="Genomic_DNA"/>
</dbReference>
<dbReference type="GO" id="GO:0005634">
    <property type="term" value="C:nucleus"/>
    <property type="evidence" value="ECO:0007669"/>
    <property type="project" value="UniProtKB-SubCell"/>
</dbReference>
<dbReference type="CDD" id="cd12148">
    <property type="entry name" value="fungal_TF_MHR"/>
    <property type="match status" value="1"/>
</dbReference>
<keyword evidence="2" id="KW-0805">Transcription regulation</keyword>
<evidence type="ECO:0000256" key="6">
    <source>
        <dbReference type="SAM" id="MobiDB-lite"/>
    </source>
</evidence>
<comment type="subcellular location">
    <subcellularLocation>
        <location evidence="1">Nucleus</location>
    </subcellularLocation>
</comment>
<dbReference type="GO" id="GO:0003700">
    <property type="term" value="F:DNA-binding transcription factor activity"/>
    <property type="evidence" value="ECO:0007669"/>
    <property type="project" value="InterPro"/>
</dbReference>
<dbReference type="InterPro" id="IPR050987">
    <property type="entry name" value="AtrR-like"/>
</dbReference>
<proteinExistence type="predicted"/>
<keyword evidence="5" id="KW-0539">Nucleus</keyword>
<evidence type="ECO:0000256" key="4">
    <source>
        <dbReference type="ARBA" id="ARBA00023163"/>
    </source>
</evidence>
<keyword evidence="3" id="KW-0238">DNA-binding</keyword>
<reference evidence="7 8" key="1">
    <citation type="submission" date="2016-10" db="EMBL/GenBank/DDBJ databases">
        <title>Genome sequence of the ascomycete fungus Penicillium subrubescens.</title>
        <authorList>
            <person name="De Vries R.P."/>
            <person name="Peng M."/>
            <person name="Dilokpimol A."/>
            <person name="Hilden K."/>
            <person name="Makela M.R."/>
            <person name="Grigoriev I."/>
            <person name="Riley R."/>
            <person name="Granchi Z."/>
        </authorList>
    </citation>
    <scope>NUCLEOTIDE SEQUENCE [LARGE SCALE GENOMIC DNA]</scope>
    <source>
        <strain evidence="7 8">CBS 132785</strain>
    </source>
</reference>
<gene>
    <name evidence="7" type="ORF">PENSUB_4655</name>
</gene>
<evidence type="ECO:0000256" key="2">
    <source>
        <dbReference type="ARBA" id="ARBA00023015"/>
    </source>
</evidence>
<evidence type="ECO:0000256" key="1">
    <source>
        <dbReference type="ARBA" id="ARBA00004123"/>
    </source>
</evidence>
<evidence type="ECO:0000313" key="8">
    <source>
        <dbReference type="Proteomes" id="UP000186955"/>
    </source>
</evidence>
<feature type="compositionally biased region" description="Basic and acidic residues" evidence="6">
    <location>
        <begin position="73"/>
        <end position="83"/>
    </location>
</feature>
<dbReference type="Proteomes" id="UP000186955">
    <property type="component" value="Unassembled WGS sequence"/>
</dbReference>
<dbReference type="PANTHER" id="PTHR46910">
    <property type="entry name" value="TRANSCRIPTION FACTOR PDR1"/>
    <property type="match status" value="1"/>
</dbReference>
<dbReference type="STRING" id="1316194.A0A1Q5UBV4"/>
<name>A0A1Q5UBV4_9EURO</name>